<sequence>MPKIPRVIRNKFLNKIKRHQINPFTTKYLIYGGFWEEMIPTEGGAGLVATKLQGGEIGKGVVLNILGISGSKKASFYILEFPSRSYKSILFYFSILTSNYAIMVSYYIIMVSSFGVLQFIICPHDIRLHLWESLILKVTGNVEFNCNLIKYFSTLQGLNNVKTLLILYLWFTAHSTSYFIIFLVSFAYSGVSLRMAQVLLNPWSYMKKLQYFIFIVYPFLFGVNIFFLSQLYTITHTYIEFGSSHKLQDVLLAFFIICGDGLIFYHKFLRFFFQENKNGSVGHFNQQRSSCQSGCLFLIQIWPFFLDFWGFHFTKFRGGYPNQAYPPTISRYQPQTPTYQLQLTQKTSKWTTDPKIHLHLIRHN</sequence>
<keyword evidence="3" id="KW-1185">Reference proteome</keyword>
<comment type="caution">
    <text evidence="2">The sequence shown here is derived from an EMBL/GenBank/DDBJ whole genome shotgun (WGS) entry which is preliminary data.</text>
</comment>
<feature type="transmembrane region" description="Helical" evidence="1">
    <location>
        <begin position="294"/>
        <end position="312"/>
    </location>
</feature>
<evidence type="ECO:0000313" key="3">
    <source>
        <dbReference type="Proteomes" id="UP000037035"/>
    </source>
</evidence>
<feature type="transmembrane region" description="Helical" evidence="1">
    <location>
        <begin position="165"/>
        <end position="188"/>
    </location>
</feature>
<dbReference type="AlphaFoldDB" id="A0A0L6V5M1"/>
<dbReference type="Proteomes" id="UP000037035">
    <property type="component" value="Unassembled WGS sequence"/>
</dbReference>
<keyword evidence="1" id="KW-1133">Transmembrane helix</keyword>
<protein>
    <submittedName>
        <fullName evidence="2">Uncharacterized protein</fullName>
    </submittedName>
</protein>
<dbReference type="EMBL" id="LAVV01007388">
    <property type="protein sequence ID" value="KNZ56101.1"/>
    <property type="molecule type" value="Genomic_DNA"/>
</dbReference>
<feature type="transmembrane region" description="Helical" evidence="1">
    <location>
        <begin position="252"/>
        <end position="273"/>
    </location>
</feature>
<keyword evidence="1" id="KW-0472">Membrane</keyword>
<feature type="transmembrane region" description="Helical" evidence="1">
    <location>
        <begin position="209"/>
        <end position="232"/>
    </location>
</feature>
<accession>A0A0L6V5M1</accession>
<evidence type="ECO:0000313" key="2">
    <source>
        <dbReference type="EMBL" id="KNZ56101.1"/>
    </source>
</evidence>
<name>A0A0L6V5M1_9BASI</name>
<gene>
    <name evidence="2" type="ORF">VP01_2497g1</name>
</gene>
<keyword evidence="1" id="KW-0812">Transmembrane</keyword>
<proteinExistence type="predicted"/>
<dbReference type="VEuPathDB" id="FungiDB:VP01_2497g1"/>
<feature type="transmembrane region" description="Helical" evidence="1">
    <location>
        <begin position="89"/>
        <end position="109"/>
    </location>
</feature>
<reference evidence="2 3" key="1">
    <citation type="submission" date="2015-08" db="EMBL/GenBank/DDBJ databases">
        <title>Next Generation Sequencing and Analysis of the Genome of Puccinia sorghi L Schw, the Causal Agent of Maize Common Rust.</title>
        <authorList>
            <person name="Rochi L."/>
            <person name="Burguener G."/>
            <person name="Darino M."/>
            <person name="Turjanski A."/>
            <person name="Kreff E."/>
            <person name="Dieguez M.J."/>
            <person name="Sacco F."/>
        </authorList>
    </citation>
    <scope>NUCLEOTIDE SEQUENCE [LARGE SCALE GENOMIC DNA]</scope>
    <source>
        <strain evidence="2 3">RO10H11247</strain>
    </source>
</reference>
<organism evidence="2 3">
    <name type="scientific">Puccinia sorghi</name>
    <dbReference type="NCBI Taxonomy" id="27349"/>
    <lineage>
        <taxon>Eukaryota</taxon>
        <taxon>Fungi</taxon>
        <taxon>Dikarya</taxon>
        <taxon>Basidiomycota</taxon>
        <taxon>Pucciniomycotina</taxon>
        <taxon>Pucciniomycetes</taxon>
        <taxon>Pucciniales</taxon>
        <taxon>Pucciniaceae</taxon>
        <taxon>Puccinia</taxon>
    </lineage>
</organism>
<evidence type="ECO:0000256" key="1">
    <source>
        <dbReference type="SAM" id="Phobius"/>
    </source>
</evidence>